<comment type="caution">
    <text evidence="1">The sequence shown here is derived from an EMBL/GenBank/DDBJ whole genome shotgun (WGS) entry which is preliminary data.</text>
</comment>
<protein>
    <recommendedName>
        <fullName evidence="3">Transposase</fullName>
    </recommendedName>
</protein>
<name>A0ABS8IC69_9NOSO</name>
<reference evidence="1 2" key="1">
    <citation type="journal article" date="2021" name="Microorganisms">
        <title>Genome Evolution of Filamentous Cyanobacterium Nostoc Species: From Facultative Symbiosis to Free Living.</title>
        <authorList>
            <person name="Huo D."/>
            <person name="Li H."/>
            <person name="Cai F."/>
            <person name="Guo X."/>
            <person name="Qiao Z."/>
            <person name="Wang W."/>
            <person name="Yu G."/>
            <person name="Li R."/>
        </authorList>
    </citation>
    <scope>NUCLEOTIDE SEQUENCE [LARGE SCALE GENOMIC DNA]</scope>
    <source>
        <strain evidence="1 2">CHAB 5714</strain>
    </source>
</reference>
<keyword evidence="2" id="KW-1185">Reference proteome</keyword>
<evidence type="ECO:0000313" key="2">
    <source>
        <dbReference type="Proteomes" id="UP001199525"/>
    </source>
</evidence>
<gene>
    <name evidence="1" type="ORF">LC586_18375</name>
</gene>
<evidence type="ECO:0008006" key="3">
    <source>
        <dbReference type="Google" id="ProtNLM"/>
    </source>
</evidence>
<sequence>MKNTTRGILFLDIGRREGFRLRCGYRYANASSFIPGNPSTGLAHRFASMLKKLTLTKILAFISASEVYLWAGDDANRECCKISVFVDFDIILYSSCKWLFSRTIKCYIFIAFTEN</sequence>
<proteinExistence type="predicted"/>
<accession>A0ABS8IC69</accession>
<dbReference type="EMBL" id="JAIVFQ010000026">
    <property type="protein sequence ID" value="MCC5601117.1"/>
    <property type="molecule type" value="Genomic_DNA"/>
</dbReference>
<organism evidence="1 2">
    <name type="scientific">Nostoc favosum CHAB5714</name>
    <dbReference type="NCBI Taxonomy" id="2780399"/>
    <lineage>
        <taxon>Bacteria</taxon>
        <taxon>Bacillati</taxon>
        <taxon>Cyanobacteriota</taxon>
        <taxon>Cyanophyceae</taxon>
        <taxon>Nostocales</taxon>
        <taxon>Nostocaceae</taxon>
        <taxon>Nostoc</taxon>
        <taxon>Nostoc favosum</taxon>
    </lineage>
</organism>
<evidence type="ECO:0000313" key="1">
    <source>
        <dbReference type="EMBL" id="MCC5601117.1"/>
    </source>
</evidence>
<dbReference type="Proteomes" id="UP001199525">
    <property type="component" value="Unassembled WGS sequence"/>
</dbReference>